<dbReference type="EMBL" id="AHIE01000047">
    <property type="protein sequence ID" value="EHT97710.1"/>
    <property type="molecule type" value="Genomic_DNA"/>
</dbReference>
<evidence type="ECO:0000313" key="1">
    <source>
        <dbReference type="EMBL" id="ARF52756.1"/>
    </source>
</evidence>
<reference evidence="1 4" key="3">
    <citation type="submission" date="2016-10" db="EMBL/GenBank/DDBJ databases">
        <title>Complete Genome Assembly of Pantoea stewartii subsp. stewartii DC283, a Corn Pathogen.</title>
        <authorList>
            <person name="Duong D.A."/>
            <person name="Stevens A.M."/>
            <person name="Jensen R.V."/>
        </authorList>
    </citation>
    <scope>NUCLEOTIDE SEQUENCE [LARGE SCALE GENOMIC DNA]</scope>
    <source>
        <strain evidence="1 4">DC283</strain>
        <plasmid evidence="1 4">ppDSJ01</plasmid>
    </source>
</reference>
<dbReference type="Proteomes" id="UP000005050">
    <property type="component" value="Unassembled WGS sequence"/>
</dbReference>
<dbReference type="Proteomes" id="UP000192380">
    <property type="component" value="Plasmid ppDSJ01"/>
</dbReference>
<accession>H3RLJ7</accession>
<name>H3RLJ7_PANSE</name>
<dbReference type="PATRIC" id="fig|660596.6.peg.5340"/>
<reference evidence="2 3" key="1">
    <citation type="journal article" date="2012" name="Mol. Microbiol.">
        <title>The genetic and structural basis of two distinct terminal side branch residues in stewartan and amylovoran exopolysaccharides and their potential role in host adaptation.</title>
        <authorList>
            <person name="Wang X."/>
            <person name="Yang F."/>
            <person name="von Bodman S.B."/>
        </authorList>
    </citation>
    <scope>NUCLEOTIDE SEQUENCE [LARGE SCALE GENOMIC DNA]</scope>
    <source>
        <strain evidence="2 3">DC283</strain>
    </source>
</reference>
<keyword evidence="4" id="KW-1185">Reference proteome</keyword>
<dbReference type="KEGG" id="pstw:DSJ_26465"/>
<evidence type="ECO:0000313" key="4">
    <source>
        <dbReference type="Proteomes" id="UP000192380"/>
    </source>
</evidence>
<evidence type="ECO:0000313" key="2">
    <source>
        <dbReference type="EMBL" id="EHT97710.1"/>
    </source>
</evidence>
<protein>
    <submittedName>
        <fullName evidence="2">Uncharacterized protein</fullName>
    </submittedName>
</protein>
<reference evidence="2" key="2">
    <citation type="submission" date="2012-01" db="EMBL/GenBank/DDBJ databases">
        <authorList>
            <person name="Biehl B.S."/>
            <person name="Ding Y."/>
            <person name="Dugan-Rocha S.P."/>
            <person name="Gibbs R.A."/>
            <person name="Glasner J.D."/>
            <person name="Kovar C."/>
            <person name="Muzny D.M."/>
            <person name="Neeno-Eckwall E.C."/>
            <person name="Perna N.T."/>
            <person name="Qin X."/>
            <person name="von Bodman S.B."/>
            <person name="Weinstock G.M."/>
        </authorList>
    </citation>
    <scope>NUCLEOTIDE SEQUENCE</scope>
    <source>
        <strain evidence="2">DC283</strain>
    </source>
</reference>
<geneLocation type="plasmid" evidence="1 4">
    <name>ppDSJ01</name>
</geneLocation>
<sequence>MHKTVEPLEFRFGGGNVKVEFLPKQVMVNFFGTRFDFTATQASLRERCRDEVRKAGLTALLEKTLARSRGAKK</sequence>
<gene>
    <name evidence="2" type="ORF">CKS_5571</name>
    <name evidence="1" type="ORF">DSJ_26465</name>
</gene>
<dbReference type="EMBL" id="CP017592">
    <property type="protein sequence ID" value="ARF52756.1"/>
    <property type="molecule type" value="Genomic_DNA"/>
</dbReference>
<keyword evidence="1" id="KW-0614">Plasmid</keyword>
<dbReference type="AlphaFoldDB" id="H3RLJ7"/>
<proteinExistence type="predicted"/>
<dbReference type="RefSeq" id="WP_006122375.1">
    <property type="nucleotide sequence ID" value="NZ_AHIE01000047.1"/>
</dbReference>
<organism evidence="2 3">
    <name type="scientific">Pantoea stewartii subsp. stewartii DC283</name>
    <dbReference type="NCBI Taxonomy" id="660596"/>
    <lineage>
        <taxon>Bacteria</taxon>
        <taxon>Pseudomonadati</taxon>
        <taxon>Pseudomonadota</taxon>
        <taxon>Gammaproteobacteria</taxon>
        <taxon>Enterobacterales</taxon>
        <taxon>Erwiniaceae</taxon>
        <taxon>Pantoea</taxon>
    </lineage>
</organism>
<evidence type="ECO:0000313" key="3">
    <source>
        <dbReference type="Proteomes" id="UP000005050"/>
    </source>
</evidence>